<feature type="compositionally biased region" description="Polar residues" evidence="2">
    <location>
        <begin position="456"/>
        <end position="470"/>
    </location>
</feature>
<evidence type="ECO:0000259" key="4">
    <source>
        <dbReference type="PROSITE" id="PS50234"/>
    </source>
</evidence>
<feature type="region of interest" description="Disordered" evidence="2">
    <location>
        <begin position="1"/>
        <end position="111"/>
    </location>
</feature>
<feature type="compositionally biased region" description="Basic and acidic residues" evidence="2">
    <location>
        <begin position="222"/>
        <end position="241"/>
    </location>
</feature>
<evidence type="ECO:0000313" key="5">
    <source>
        <dbReference type="EnsemblPlants" id="AUR62035698-RA:cds"/>
    </source>
</evidence>
<evidence type="ECO:0000259" key="3">
    <source>
        <dbReference type="PROSITE" id="PS50089"/>
    </source>
</evidence>
<dbReference type="OrthoDB" id="687730at2759"/>
<keyword evidence="1" id="KW-0479">Metal-binding</keyword>
<proteinExistence type="predicted"/>
<dbReference type="GO" id="GO:0048364">
    <property type="term" value="P:root development"/>
    <property type="evidence" value="ECO:0007669"/>
    <property type="project" value="EnsemblPlants"/>
</dbReference>
<evidence type="ECO:0000313" key="6">
    <source>
        <dbReference type="Proteomes" id="UP000596660"/>
    </source>
</evidence>
<dbReference type="RefSeq" id="XP_021721113.1">
    <property type="nucleotide sequence ID" value="XM_021865421.1"/>
</dbReference>
<feature type="domain" description="RING-type" evidence="3">
    <location>
        <begin position="127"/>
        <end position="172"/>
    </location>
</feature>
<evidence type="ECO:0000256" key="2">
    <source>
        <dbReference type="SAM" id="MobiDB-lite"/>
    </source>
</evidence>
<gene>
    <name evidence="5" type="primary">LOC110688682</name>
</gene>
<dbReference type="Pfam" id="PF13639">
    <property type="entry name" value="zf-RING_2"/>
    <property type="match status" value="1"/>
</dbReference>
<dbReference type="Proteomes" id="UP000596660">
    <property type="component" value="Unplaced"/>
</dbReference>
<dbReference type="PROSITE" id="PS50089">
    <property type="entry name" value="ZF_RING_2"/>
    <property type="match status" value="1"/>
</dbReference>
<dbReference type="Pfam" id="PF13519">
    <property type="entry name" value="VWA_2"/>
    <property type="match status" value="1"/>
</dbReference>
<dbReference type="SMART" id="SM00184">
    <property type="entry name" value="RING"/>
    <property type="match status" value="1"/>
</dbReference>
<dbReference type="AlphaFoldDB" id="A0A803MUX1"/>
<feature type="compositionally biased region" description="Low complexity" evidence="2">
    <location>
        <begin position="203"/>
        <end position="220"/>
    </location>
</feature>
<dbReference type="CDD" id="cd01466">
    <property type="entry name" value="vWA_C3HC4_type"/>
    <property type="match status" value="1"/>
</dbReference>
<dbReference type="InterPro" id="IPR001841">
    <property type="entry name" value="Znf_RING"/>
</dbReference>
<dbReference type="InterPro" id="IPR036465">
    <property type="entry name" value="vWFA_dom_sf"/>
</dbReference>
<feature type="compositionally biased region" description="Polar residues" evidence="2">
    <location>
        <begin position="279"/>
        <end position="289"/>
    </location>
</feature>
<dbReference type="GO" id="GO:0008270">
    <property type="term" value="F:zinc ion binding"/>
    <property type="evidence" value="ECO:0007669"/>
    <property type="project" value="UniProtKB-KW"/>
</dbReference>
<dbReference type="InterPro" id="IPR013083">
    <property type="entry name" value="Znf_RING/FYVE/PHD"/>
</dbReference>
<evidence type="ECO:0000256" key="1">
    <source>
        <dbReference type="PROSITE-ProRule" id="PRU00175"/>
    </source>
</evidence>
<dbReference type="SMR" id="A0A803MUX1"/>
<feature type="compositionally biased region" description="Polar residues" evidence="2">
    <location>
        <begin position="44"/>
        <end position="57"/>
    </location>
</feature>
<evidence type="ECO:0008006" key="7">
    <source>
        <dbReference type="Google" id="ProtNLM"/>
    </source>
</evidence>
<dbReference type="OMA" id="CIAAHAH"/>
<name>A0A803MUX1_CHEQI</name>
<dbReference type="PROSITE" id="PS50234">
    <property type="entry name" value="VWFA"/>
    <property type="match status" value="1"/>
</dbReference>
<organism evidence="5 6">
    <name type="scientific">Chenopodium quinoa</name>
    <name type="common">Quinoa</name>
    <dbReference type="NCBI Taxonomy" id="63459"/>
    <lineage>
        <taxon>Eukaryota</taxon>
        <taxon>Viridiplantae</taxon>
        <taxon>Streptophyta</taxon>
        <taxon>Embryophyta</taxon>
        <taxon>Tracheophyta</taxon>
        <taxon>Spermatophyta</taxon>
        <taxon>Magnoliopsida</taxon>
        <taxon>eudicotyledons</taxon>
        <taxon>Gunneridae</taxon>
        <taxon>Pentapetalae</taxon>
        <taxon>Caryophyllales</taxon>
        <taxon>Chenopodiaceae</taxon>
        <taxon>Chenopodioideae</taxon>
        <taxon>Atripliceae</taxon>
        <taxon>Chenopodium</taxon>
    </lineage>
</organism>
<dbReference type="Gene3D" id="3.30.40.10">
    <property type="entry name" value="Zinc/RING finger domain, C3HC4 (zinc finger)"/>
    <property type="match status" value="1"/>
</dbReference>
<dbReference type="GO" id="GO:0061630">
    <property type="term" value="F:ubiquitin protein ligase activity"/>
    <property type="evidence" value="ECO:0007669"/>
    <property type="project" value="EnsemblPlants"/>
</dbReference>
<dbReference type="PANTHER" id="PTHR10579:SF55">
    <property type="entry name" value="E3 UBIQUITIN-PROTEIN LIGASE WAV3"/>
    <property type="match status" value="1"/>
</dbReference>
<dbReference type="GO" id="GO:0009630">
    <property type="term" value="P:gravitropism"/>
    <property type="evidence" value="ECO:0007669"/>
    <property type="project" value="EnsemblPlants"/>
</dbReference>
<accession>A0A803MUX1</accession>
<dbReference type="GO" id="GO:0010274">
    <property type="term" value="P:hydrotropism"/>
    <property type="evidence" value="ECO:0007669"/>
    <property type="project" value="EnsemblPlants"/>
</dbReference>
<keyword evidence="6" id="KW-1185">Reference proteome</keyword>
<reference evidence="5" key="1">
    <citation type="journal article" date="2017" name="Nature">
        <title>The genome of Chenopodium quinoa.</title>
        <authorList>
            <person name="Jarvis D.E."/>
            <person name="Ho Y.S."/>
            <person name="Lightfoot D.J."/>
            <person name="Schmoeckel S.M."/>
            <person name="Li B."/>
            <person name="Borm T.J.A."/>
            <person name="Ohyanagi H."/>
            <person name="Mineta K."/>
            <person name="Michell C.T."/>
            <person name="Saber N."/>
            <person name="Kharbatia N.M."/>
            <person name="Rupper R.R."/>
            <person name="Sharp A.R."/>
            <person name="Dally N."/>
            <person name="Boughton B.A."/>
            <person name="Woo Y.H."/>
            <person name="Gao G."/>
            <person name="Schijlen E.G.W.M."/>
            <person name="Guo X."/>
            <person name="Momin A.A."/>
            <person name="Negrao S."/>
            <person name="Al-Babili S."/>
            <person name="Gehring C."/>
            <person name="Roessner U."/>
            <person name="Jung C."/>
            <person name="Murphy K."/>
            <person name="Arold S.T."/>
            <person name="Gojobori T."/>
            <person name="van der Linden C.G."/>
            <person name="van Loo E.N."/>
            <person name="Jellen E.N."/>
            <person name="Maughan P.J."/>
            <person name="Tester M."/>
        </authorList>
    </citation>
    <scope>NUCLEOTIDE SEQUENCE [LARGE SCALE GENOMIC DNA]</scope>
    <source>
        <strain evidence="5">cv. PI 614886</strain>
    </source>
</reference>
<dbReference type="InterPro" id="IPR002035">
    <property type="entry name" value="VWF_A"/>
</dbReference>
<dbReference type="SMART" id="SM00327">
    <property type="entry name" value="VWA"/>
    <property type="match status" value="1"/>
</dbReference>
<dbReference type="PANTHER" id="PTHR10579">
    <property type="entry name" value="CALCIUM-ACTIVATED CHLORIDE CHANNEL REGULATOR"/>
    <property type="match status" value="1"/>
</dbReference>
<dbReference type="KEGG" id="cqi:110688682"/>
<feature type="domain" description="VWFA" evidence="4">
    <location>
        <begin position="346"/>
        <end position="486"/>
    </location>
</feature>
<dbReference type="GeneID" id="110688682"/>
<feature type="compositionally biased region" description="Low complexity" evidence="2">
    <location>
        <begin position="58"/>
        <end position="89"/>
    </location>
</feature>
<dbReference type="GO" id="GO:0016567">
    <property type="term" value="P:protein ubiquitination"/>
    <property type="evidence" value="ECO:0007669"/>
    <property type="project" value="EnsemblPlants"/>
</dbReference>
<dbReference type="SUPFAM" id="SSF57850">
    <property type="entry name" value="RING/U-box"/>
    <property type="match status" value="1"/>
</dbReference>
<dbReference type="EnsemblPlants" id="AUR62035698-RA">
    <property type="protein sequence ID" value="AUR62035698-RA:cds"/>
    <property type="gene ID" value="AUR62035698"/>
</dbReference>
<dbReference type="SUPFAM" id="SSF53300">
    <property type="entry name" value="vWA-like"/>
    <property type="match status" value="1"/>
</dbReference>
<dbReference type="InterPro" id="IPR051266">
    <property type="entry name" value="CLCR"/>
</dbReference>
<sequence>MGTGWRKAFCSTIPKDREKERPTHRHHRNNNEVVDVHPIPIPTPKTSKLSLFSSISNPSTPRLRVRTSSSSTVDNTASTTAGNTNNGGSKSLGPSPKVQCKLGSNPSSPRSPFAMLKNTLRLTKNGCGLCMQSVKTGQGMAIYTAECSHAFHFPCIAAHVRKQGSLICPVCNITWKDVPLLSFHKNNPSEAEQIVDKKTITTTTAKSSAMSAPATPTGSARIHFEDKRVQSLKRSSDRPYNDDEPLLSPRFNPIPEAEETEDSEEFQGFFVTPKKPPVANNTKSSSIDPYNSVDKKAPRHVEVKLLPEAAVVSGSRTHETYAVALRVKAPPTPEAILSPTHRAPIDLVTVLDVSGSMTGPKLQMLKRAMRLVISSLSSADRLAIVAFSSAPQRLLPLRKMTSQGQKSARKIIDHLSCGQGTSVGEALKKASKVLEDRREKNPVCSIILLSDGQDDPPSSNQRQRASQMSSTRFAHIEIPVHPSGFGFRTPEPKQDAFAKCVGGLLSVVVQDLRLQLGFASGSASAEIMAVYSCNGRPSLMSSDSARLGDLYAEEERELLIELKVPMSAIGSHHVMSVRCSYKDPVTQEVMYGRERALLVPRPHAIRSSDPRIERLRNLFIYTRAVAESRRLVEHYDFNSAHHLLTSARALVLQSSANGLTSAEEYARGLECELGHVHWRRQYQVQKEQEAANVAQQMVDENGDPLTPTSAWRAAEQLAKMAKMKKSLNRSVSDLHGFENARF</sequence>
<dbReference type="Pfam" id="PF25243">
    <property type="entry name" value="WAV3_C"/>
    <property type="match status" value="1"/>
</dbReference>
<dbReference type="Gene3D" id="3.40.50.410">
    <property type="entry name" value="von Willebrand factor, type A domain"/>
    <property type="match status" value="1"/>
</dbReference>
<feature type="region of interest" description="Disordered" evidence="2">
    <location>
        <begin position="448"/>
        <end position="470"/>
    </location>
</feature>
<keyword evidence="1" id="KW-0863">Zinc-finger</keyword>
<reference evidence="5" key="2">
    <citation type="submission" date="2021-03" db="UniProtKB">
        <authorList>
            <consortium name="EnsemblPlants"/>
        </authorList>
    </citation>
    <scope>IDENTIFICATION</scope>
</reference>
<feature type="compositionally biased region" description="Acidic residues" evidence="2">
    <location>
        <begin position="256"/>
        <end position="265"/>
    </location>
</feature>
<keyword evidence="1" id="KW-0862">Zinc</keyword>
<dbReference type="InterPro" id="IPR057427">
    <property type="entry name" value="WAV3_C"/>
</dbReference>
<dbReference type="Gramene" id="AUR62035698-RA">
    <property type="protein sequence ID" value="AUR62035698-RA:cds"/>
    <property type="gene ID" value="AUR62035698"/>
</dbReference>
<protein>
    <recommendedName>
        <fullName evidence="7">Zinc finger family protein</fullName>
    </recommendedName>
</protein>
<feature type="region of interest" description="Disordered" evidence="2">
    <location>
        <begin position="203"/>
        <end position="293"/>
    </location>
</feature>